<keyword evidence="3" id="KW-1185">Reference proteome</keyword>
<gene>
    <name evidence="2" type="ORF">P5673_023109</name>
</gene>
<dbReference type="Proteomes" id="UP001249851">
    <property type="component" value="Unassembled WGS sequence"/>
</dbReference>
<reference evidence="2" key="1">
    <citation type="journal article" date="2023" name="G3 (Bethesda)">
        <title>Whole genome assembly and annotation of the endangered Caribbean coral Acropora cervicornis.</title>
        <authorList>
            <person name="Selwyn J.D."/>
            <person name="Vollmer S.V."/>
        </authorList>
    </citation>
    <scope>NUCLEOTIDE SEQUENCE</scope>
    <source>
        <strain evidence="2">K2</strain>
    </source>
</reference>
<evidence type="ECO:0000313" key="2">
    <source>
        <dbReference type="EMBL" id="KAK2555139.1"/>
    </source>
</evidence>
<reference evidence="2" key="2">
    <citation type="journal article" date="2023" name="Science">
        <title>Genomic signatures of disease resistance in endangered staghorn corals.</title>
        <authorList>
            <person name="Vollmer S.V."/>
            <person name="Selwyn J.D."/>
            <person name="Despard B.A."/>
            <person name="Roesel C.L."/>
        </authorList>
    </citation>
    <scope>NUCLEOTIDE SEQUENCE</scope>
    <source>
        <strain evidence="2">K2</strain>
    </source>
</reference>
<protein>
    <submittedName>
        <fullName evidence="2">Uncharacterized protein</fullName>
    </submittedName>
</protein>
<dbReference type="EMBL" id="JARQWQ010000064">
    <property type="protein sequence ID" value="KAK2555139.1"/>
    <property type="molecule type" value="Genomic_DNA"/>
</dbReference>
<evidence type="ECO:0000256" key="1">
    <source>
        <dbReference type="SAM" id="MobiDB-lite"/>
    </source>
</evidence>
<proteinExistence type="predicted"/>
<feature type="region of interest" description="Disordered" evidence="1">
    <location>
        <begin position="86"/>
        <end position="132"/>
    </location>
</feature>
<organism evidence="2 3">
    <name type="scientific">Acropora cervicornis</name>
    <name type="common">Staghorn coral</name>
    <dbReference type="NCBI Taxonomy" id="6130"/>
    <lineage>
        <taxon>Eukaryota</taxon>
        <taxon>Metazoa</taxon>
        <taxon>Cnidaria</taxon>
        <taxon>Anthozoa</taxon>
        <taxon>Hexacorallia</taxon>
        <taxon>Scleractinia</taxon>
        <taxon>Astrocoeniina</taxon>
        <taxon>Acroporidae</taxon>
        <taxon>Acropora</taxon>
    </lineage>
</organism>
<sequence length="132" mass="14916">MDSQISFVVFLGTSGMSMKLTRRTVALDMIQWQDANAKGRAAEVLLPDAMSSEESSYEDDGDGQPKVVGYKVKRLPWESRSLRKTKKNLDKAYQKSLTKRAKERTLPRTVSNDLSEREPPHGLPDWAVENCN</sequence>
<accession>A0AAD9UYX7</accession>
<name>A0AAD9UYX7_ACRCE</name>
<comment type="caution">
    <text evidence="2">The sequence shown here is derived from an EMBL/GenBank/DDBJ whole genome shotgun (WGS) entry which is preliminary data.</text>
</comment>
<dbReference type="AlphaFoldDB" id="A0AAD9UYX7"/>
<evidence type="ECO:0000313" key="3">
    <source>
        <dbReference type="Proteomes" id="UP001249851"/>
    </source>
</evidence>